<evidence type="ECO:0000256" key="1">
    <source>
        <dbReference type="ARBA" id="ARBA00006217"/>
    </source>
</evidence>
<dbReference type="InterPro" id="IPR015892">
    <property type="entry name" value="Carbonic_anhydrase_CS"/>
</dbReference>
<dbReference type="PROSITE" id="PS00704">
    <property type="entry name" value="PROK_CO2_ANHYDRASE_1"/>
    <property type="match status" value="1"/>
</dbReference>
<dbReference type="Proteomes" id="UP001458415">
    <property type="component" value="Unassembled WGS sequence"/>
</dbReference>
<dbReference type="EMBL" id="JBEPCU010000216">
    <property type="protein sequence ID" value="MER6978299.1"/>
    <property type="molecule type" value="Genomic_DNA"/>
</dbReference>
<dbReference type="EC" id="4.2.1.1" evidence="2"/>
<evidence type="ECO:0000256" key="2">
    <source>
        <dbReference type="ARBA" id="ARBA00012925"/>
    </source>
</evidence>
<dbReference type="Gene3D" id="3.40.1050.10">
    <property type="entry name" value="Carbonic anhydrase"/>
    <property type="match status" value="1"/>
</dbReference>
<comment type="function">
    <text evidence="5">Catalyzes the reversible hydration of carbon dioxide to form bicarbonate.</text>
</comment>
<evidence type="ECO:0000256" key="3">
    <source>
        <dbReference type="ARBA" id="ARBA00022833"/>
    </source>
</evidence>
<keyword evidence="3" id="KW-0862">Zinc</keyword>
<accession>A0ABV1W273</accession>
<gene>
    <name evidence="7" type="ORF">ABT317_15115</name>
</gene>
<evidence type="ECO:0000256" key="4">
    <source>
        <dbReference type="ARBA" id="ARBA00023239"/>
    </source>
</evidence>
<dbReference type="SUPFAM" id="SSF53056">
    <property type="entry name" value="beta-carbonic anhydrase, cab"/>
    <property type="match status" value="1"/>
</dbReference>
<name>A0ABV1W273_9ACTN</name>
<dbReference type="CDD" id="cd03378">
    <property type="entry name" value="beta_CA_cladeC"/>
    <property type="match status" value="1"/>
</dbReference>
<organism evidence="7 8">
    <name type="scientific">Streptomyces carpinensis</name>
    <dbReference type="NCBI Taxonomy" id="66369"/>
    <lineage>
        <taxon>Bacteria</taxon>
        <taxon>Bacillati</taxon>
        <taxon>Actinomycetota</taxon>
        <taxon>Actinomycetes</taxon>
        <taxon>Kitasatosporales</taxon>
        <taxon>Streptomycetaceae</taxon>
        <taxon>Streptomyces</taxon>
    </lineage>
</organism>
<comment type="similarity">
    <text evidence="1">Belongs to the beta-class carbonic anhydrase family.</text>
</comment>
<protein>
    <recommendedName>
        <fullName evidence="2">carbonic anhydrase</fullName>
        <ecNumber evidence="2">4.2.1.1</ecNumber>
    </recommendedName>
</protein>
<keyword evidence="8" id="KW-1185">Reference proteome</keyword>
<evidence type="ECO:0000313" key="7">
    <source>
        <dbReference type="EMBL" id="MER6978299.1"/>
    </source>
</evidence>
<dbReference type="PANTHER" id="PTHR11002">
    <property type="entry name" value="CARBONIC ANHYDRASE"/>
    <property type="match status" value="1"/>
</dbReference>
<evidence type="ECO:0000256" key="6">
    <source>
        <dbReference type="ARBA" id="ARBA00048348"/>
    </source>
</evidence>
<dbReference type="PANTHER" id="PTHR11002:SF79">
    <property type="entry name" value="CARBONIC ANHYDRASE 2"/>
    <property type="match status" value="1"/>
</dbReference>
<comment type="catalytic activity">
    <reaction evidence="6">
        <text>hydrogencarbonate + H(+) = CO2 + H2O</text>
        <dbReference type="Rhea" id="RHEA:10748"/>
        <dbReference type="ChEBI" id="CHEBI:15377"/>
        <dbReference type="ChEBI" id="CHEBI:15378"/>
        <dbReference type="ChEBI" id="CHEBI:16526"/>
        <dbReference type="ChEBI" id="CHEBI:17544"/>
        <dbReference type="EC" id="4.2.1.1"/>
    </reaction>
</comment>
<comment type="caution">
    <text evidence="7">The sequence shown here is derived from an EMBL/GenBank/DDBJ whole genome shotgun (WGS) entry which is preliminary data.</text>
</comment>
<proteinExistence type="inferred from homology"/>
<keyword evidence="4" id="KW-0456">Lyase</keyword>
<reference evidence="7 8" key="1">
    <citation type="submission" date="2024-06" db="EMBL/GenBank/DDBJ databases">
        <title>The Natural Products Discovery Center: Release of the First 8490 Sequenced Strains for Exploring Actinobacteria Biosynthetic Diversity.</title>
        <authorList>
            <person name="Kalkreuter E."/>
            <person name="Kautsar S.A."/>
            <person name="Yang D."/>
            <person name="Bader C.D."/>
            <person name="Teijaro C.N."/>
            <person name="Fluegel L."/>
            <person name="Davis C.M."/>
            <person name="Simpson J.R."/>
            <person name="Lauterbach L."/>
            <person name="Steele A.D."/>
            <person name="Gui C."/>
            <person name="Meng S."/>
            <person name="Li G."/>
            <person name="Viehrig K."/>
            <person name="Ye F."/>
            <person name="Su P."/>
            <person name="Kiefer A.F."/>
            <person name="Nichols A."/>
            <person name="Cepeda A.J."/>
            <person name="Yan W."/>
            <person name="Fan B."/>
            <person name="Jiang Y."/>
            <person name="Adhikari A."/>
            <person name="Zheng C.-J."/>
            <person name="Schuster L."/>
            <person name="Cowan T.M."/>
            <person name="Smanski M.J."/>
            <person name="Chevrette M.G."/>
            <person name="De Carvalho L.P.S."/>
            <person name="Shen B."/>
        </authorList>
    </citation>
    <scope>NUCLEOTIDE SEQUENCE [LARGE SCALE GENOMIC DNA]</scope>
    <source>
        <strain evidence="7 8">NPDC000634</strain>
    </source>
</reference>
<dbReference type="RefSeq" id="WP_086722544.1">
    <property type="nucleotide sequence ID" value="NZ_MUBM01000011.1"/>
</dbReference>
<dbReference type="InterPro" id="IPR001765">
    <property type="entry name" value="Carbonic_anhydrase"/>
</dbReference>
<dbReference type="Pfam" id="PF00484">
    <property type="entry name" value="Pro_CA"/>
    <property type="match status" value="1"/>
</dbReference>
<dbReference type="InterPro" id="IPR036874">
    <property type="entry name" value="Carbonic_anhydrase_sf"/>
</dbReference>
<dbReference type="SMART" id="SM00947">
    <property type="entry name" value="Pro_CA"/>
    <property type="match status" value="1"/>
</dbReference>
<evidence type="ECO:0000256" key="5">
    <source>
        <dbReference type="ARBA" id="ARBA00024993"/>
    </source>
</evidence>
<sequence length="216" mass="22646">MTNAAMPTPARAFEMLLSGNRRFASGTPQHPNQDAARRAQTAPGQRPFAVLFGCSDSRLAAEIIFDRGLGDLFVVRTSGHVVGWEVLGSIEYGVGVLGCPLVVVLGHDTCWTVAAAQTGVDEGTITETGYVREVIERVMPSVLAARAAGLSSDRDVIAEHVRHTVDLLLERSPVLAAHLAAGRTAIVGMTYLLQGGTTHLVTARGLPADAAAAPSP</sequence>
<evidence type="ECO:0000313" key="8">
    <source>
        <dbReference type="Proteomes" id="UP001458415"/>
    </source>
</evidence>